<dbReference type="RefSeq" id="WP_346125927.1">
    <property type="nucleotide sequence ID" value="NZ_BAAAXC010000015.1"/>
</dbReference>
<dbReference type="Pfam" id="PF14078">
    <property type="entry name" value="DUF4259"/>
    <property type="match status" value="1"/>
</dbReference>
<reference evidence="1 2" key="1">
    <citation type="submission" date="2024-09" db="EMBL/GenBank/DDBJ databases">
        <authorList>
            <person name="Sun Q."/>
            <person name="Mori K."/>
        </authorList>
    </citation>
    <scope>NUCLEOTIDE SEQUENCE [LARGE SCALE GENOMIC DNA]</scope>
    <source>
        <strain evidence="1 2">JCM 3323</strain>
    </source>
</reference>
<gene>
    <name evidence="1" type="ORF">ACFFRN_03725</name>
</gene>
<evidence type="ECO:0000313" key="2">
    <source>
        <dbReference type="Proteomes" id="UP001589646"/>
    </source>
</evidence>
<organism evidence="1 2">
    <name type="scientific">Nonomuraea roseola</name>
    <dbReference type="NCBI Taxonomy" id="46179"/>
    <lineage>
        <taxon>Bacteria</taxon>
        <taxon>Bacillati</taxon>
        <taxon>Actinomycetota</taxon>
        <taxon>Actinomycetes</taxon>
        <taxon>Streptosporangiales</taxon>
        <taxon>Streptosporangiaceae</taxon>
        <taxon>Nonomuraea</taxon>
    </lineage>
</organism>
<comment type="caution">
    <text evidence="1">The sequence shown here is derived from an EMBL/GenBank/DDBJ whole genome shotgun (WGS) entry which is preliminary data.</text>
</comment>
<name>A0ABV5PR80_9ACTN</name>
<evidence type="ECO:0000313" key="1">
    <source>
        <dbReference type="EMBL" id="MFB9525724.1"/>
    </source>
</evidence>
<dbReference type="InterPro" id="IPR025355">
    <property type="entry name" value="DUF4259"/>
</dbReference>
<dbReference type="EMBL" id="JBHMCE010000001">
    <property type="protein sequence ID" value="MFB9525724.1"/>
    <property type="molecule type" value="Genomic_DNA"/>
</dbReference>
<protein>
    <submittedName>
        <fullName evidence="1">DUF4259 domain-containing protein</fullName>
    </submittedName>
</protein>
<dbReference type="Proteomes" id="UP001589646">
    <property type="component" value="Unassembled WGS sequence"/>
</dbReference>
<sequence>MVDDWTLFEGPFDSDEASDAIADLEEQEDVAAAMAEALTEFLKDSQEYAEEGYVESSLAISCLIAARISGIAPDEVAHHWLDRNRFTVDDDLRDLAAAAFALATRSQKNYLAECYDPEPWREFIAHLEPYRKALHSERQDLPEPFVPDYSDPQRPWLQVYWSHERGSLPRDSAYQRRSDHLAQAVNESRQWRAWWQRSGLQELILFGHLGPGPRTEQTSRGRTTAEAWFGFDHTHDLGDATPEQVVSDLRTGLSRSADYLRLGPLPELSDLEV</sequence>
<accession>A0ABV5PR80</accession>
<proteinExistence type="predicted"/>
<keyword evidence="2" id="KW-1185">Reference proteome</keyword>